<dbReference type="PANTHER" id="PTHR34107">
    <property type="entry name" value="SLL0198 PROTEIN-RELATED"/>
    <property type="match status" value="1"/>
</dbReference>
<dbReference type="InterPro" id="IPR011335">
    <property type="entry name" value="Restrct_endonuc-II-like"/>
</dbReference>
<name>A0A5B9Q6J0_9BACT</name>
<evidence type="ECO:0000313" key="3">
    <source>
        <dbReference type="Proteomes" id="UP000323917"/>
    </source>
</evidence>
<organism evidence="2 3">
    <name type="scientific">Bythopirellula goksoeyrii</name>
    <dbReference type="NCBI Taxonomy" id="1400387"/>
    <lineage>
        <taxon>Bacteria</taxon>
        <taxon>Pseudomonadati</taxon>
        <taxon>Planctomycetota</taxon>
        <taxon>Planctomycetia</taxon>
        <taxon>Pirellulales</taxon>
        <taxon>Lacipirellulaceae</taxon>
        <taxon>Bythopirellula</taxon>
    </lineage>
</organism>
<protein>
    <recommendedName>
        <fullName evidence="1">Putative restriction endonuclease domain-containing protein</fullName>
    </recommendedName>
</protein>
<evidence type="ECO:0000259" key="1">
    <source>
        <dbReference type="Pfam" id="PF05685"/>
    </source>
</evidence>
<dbReference type="Pfam" id="PF05685">
    <property type="entry name" value="Uma2"/>
    <property type="match status" value="1"/>
</dbReference>
<accession>A0A5B9Q6J0</accession>
<dbReference type="PANTHER" id="PTHR34107:SF2">
    <property type="entry name" value="SLL0888 PROTEIN"/>
    <property type="match status" value="1"/>
</dbReference>
<reference evidence="2 3" key="1">
    <citation type="submission" date="2019-08" db="EMBL/GenBank/DDBJ databases">
        <title>Deep-cultivation of Planctomycetes and their phenomic and genomic characterization uncovers novel biology.</title>
        <authorList>
            <person name="Wiegand S."/>
            <person name="Jogler M."/>
            <person name="Boedeker C."/>
            <person name="Pinto D."/>
            <person name="Vollmers J."/>
            <person name="Rivas-Marin E."/>
            <person name="Kohn T."/>
            <person name="Peeters S.H."/>
            <person name="Heuer A."/>
            <person name="Rast P."/>
            <person name="Oberbeckmann S."/>
            <person name="Bunk B."/>
            <person name="Jeske O."/>
            <person name="Meyerdierks A."/>
            <person name="Storesund J.E."/>
            <person name="Kallscheuer N."/>
            <person name="Luecker S."/>
            <person name="Lage O.M."/>
            <person name="Pohl T."/>
            <person name="Merkel B.J."/>
            <person name="Hornburger P."/>
            <person name="Mueller R.-W."/>
            <person name="Bruemmer F."/>
            <person name="Labrenz M."/>
            <person name="Spormann A.M."/>
            <person name="Op den Camp H."/>
            <person name="Overmann J."/>
            <person name="Amann R."/>
            <person name="Jetten M.S.M."/>
            <person name="Mascher T."/>
            <person name="Medema M.H."/>
            <person name="Devos D.P."/>
            <person name="Kaster A.-K."/>
            <person name="Ovreas L."/>
            <person name="Rohde M."/>
            <person name="Galperin M.Y."/>
            <person name="Jogler C."/>
        </authorList>
    </citation>
    <scope>NUCLEOTIDE SEQUENCE [LARGE SCALE GENOMIC DNA]</scope>
    <source>
        <strain evidence="2 3">Pr1d</strain>
    </source>
</reference>
<dbReference type="Gene3D" id="3.90.1570.10">
    <property type="entry name" value="tt1808, chain A"/>
    <property type="match status" value="1"/>
</dbReference>
<dbReference type="InterPro" id="IPR008538">
    <property type="entry name" value="Uma2"/>
</dbReference>
<dbReference type="Proteomes" id="UP000323917">
    <property type="component" value="Chromosome"/>
</dbReference>
<gene>
    <name evidence="2" type="ORF">Pr1d_05710</name>
</gene>
<dbReference type="EMBL" id="CP042913">
    <property type="protein sequence ID" value="QEG33310.1"/>
    <property type="molecule type" value="Genomic_DNA"/>
</dbReference>
<dbReference type="InterPro" id="IPR012296">
    <property type="entry name" value="Nuclease_put_TT1808"/>
</dbReference>
<sequence length="218" mass="25183">MEEYRHTLHKGFLMSVADIPSPPTHIGPESNGMMMTSDEYDSIREWDESYRYELVHGVLIVSPPADPGQRSPNNYLGYMIVTYQENHPNGSVVDDTMDEQEIRIGENRRRADRAIWLGLGRSVHPLNDVPAVAIEFVSRTSRDRHRDYVVKRGEYAEAGVKEYWVIDRFRRVMTVFRGMDEEIVVKEGGVYETPLMPGFELALDRLLSKADEYKLEDE</sequence>
<feature type="domain" description="Putative restriction endonuclease" evidence="1">
    <location>
        <begin position="44"/>
        <end position="203"/>
    </location>
</feature>
<proteinExistence type="predicted"/>
<dbReference type="SUPFAM" id="SSF52980">
    <property type="entry name" value="Restriction endonuclease-like"/>
    <property type="match status" value="1"/>
</dbReference>
<dbReference type="CDD" id="cd06260">
    <property type="entry name" value="DUF820-like"/>
    <property type="match status" value="1"/>
</dbReference>
<evidence type="ECO:0000313" key="2">
    <source>
        <dbReference type="EMBL" id="QEG33310.1"/>
    </source>
</evidence>
<dbReference type="KEGG" id="bgok:Pr1d_05710"/>
<keyword evidence="3" id="KW-1185">Reference proteome</keyword>
<dbReference type="AlphaFoldDB" id="A0A5B9Q6J0"/>
<dbReference type="OrthoDB" id="280487at2"/>